<protein>
    <submittedName>
        <fullName evidence="1">Uncharacterized protein</fullName>
    </submittedName>
</protein>
<dbReference type="EMBL" id="BGPR01000029">
    <property type="protein sequence ID" value="GBL82530.1"/>
    <property type="molecule type" value="Genomic_DNA"/>
</dbReference>
<comment type="caution">
    <text evidence="1">The sequence shown here is derived from an EMBL/GenBank/DDBJ whole genome shotgun (WGS) entry which is preliminary data.</text>
</comment>
<dbReference type="AlphaFoldDB" id="A0A4Y2ARX5"/>
<gene>
    <name evidence="1" type="ORF">AVEN_263632_1</name>
</gene>
<evidence type="ECO:0000313" key="1">
    <source>
        <dbReference type="EMBL" id="GBL82530.1"/>
    </source>
</evidence>
<accession>A0A4Y2ARX5</accession>
<reference evidence="1 2" key="1">
    <citation type="journal article" date="2019" name="Sci. Rep.">
        <title>Orb-weaving spider Araneus ventricosus genome elucidates the spidroin gene catalogue.</title>
        <authorList>
            <person name="Kono N."/>
            <person name="Nakamura H."/>
            <person name="Ohtoshi R."/>
            <person name="Moran D.A.P."/>
            <person name="Shinohara A."/>
            <person name="Yoshida Y."/>
            <person name="Fujiwara M."/>
            <person name="Mori M."/>
            <person name="Tomita M."/>
            <person name="Arakawa K."/>
        </authorList>
    </citation>
    <scope>NUCLEOTIDE SEQUENCE [LARGE SCALE GENOMIC DNA]</scope>
</reference>
<organism evidence="1 2">
    <name type="scientific">Araneus ventricosus</name>
    <name type="common">Orbweaver spider</name>
    <name type="synonym">Epeira ventricosa</name>
    <dbReference type="NCBI Taxonomy" id="182803"/>
    <lineage>
        <taxon>Eukaryota</taxon>
        <taxon>Metazoa</taxon>
        <taxon>Ecdysozoa</taxon>
        <taxon>Arthropoda</taxon>
        <taxon>Chelicerata</taxon>
        <taxon>Arachnida</taxon>
        <taxon>Araneae</taxon>
        <taxon>Araneomorphae</taxon>
        <taxon>Entelegynae</taxon>
        <taxon>Araneoidea</taxon>
        <taxon>Araneidae</taxon>
        <taxon>Araneus</taxon>
    </lineage>
</organism>
<evidence type="ECO:0000313" key="2">
    <source>
        <dbReference type="Proteomes" id="UP000499080"/>
    </source>
</evidence>
<name>A0A4Y2ARX5_ARAVE</name>
<sequence>MLQGTYFKKFFSEVMILRKSGGRVSTLEAEHCRLEIRYDSTALYAVLTHAKSVVRGQRFLNECGLEVWKEKTSFRCHLTTVQNSLLVTSKLDINLKN</sequence>
<keyword evidence="2" id="KW-1185">Reference proteome</keyword>
<dbReference type="Proteomes" id="UP000499080">
    <property type="component" value="Unassembled WGS sequence"/>
</dbReference>
<proteinExistence type="predicted"/>